<dbReference type="PROSITE" id="PS51625">
    <property type="entry name" value="SAM_MT_TRMB"/>
    <property type="match status" value="1"/>
</dbReference>
<reference evidence="11" key="1">
    <citation type="journal article" date="2014" name="Int. J. Syst. Evol. Microbiol.">
        <title>Complete genome sequence of Corynebacterium casei LMG S-19264T (=DSM 44701T), isolated from a smear-ripened cheese.</title>
        <authorList>
            <consortium name="US DOE Joint Genome Institute (JGI-PGF)"/>
            <person name="Walter F."/>
            <person name="Albersmeier A."/>
            <person name="Kalinowski J."/>
            <person name="Ruckert C."/>
        </authorList>
    </citation>
    <scope>NUCLEOTIDE SEQUENCE</scope>
    <source>
        <strain evidence="11">CGMCC 1.15322</strain>
    </source>
</reference>
<dbReference type="Gene3D" id="3.40.50.150">
    <property type="entry name" value="Vaccinia Virus protein VP39"/>
    <property type="match status" value="1"/>
</dbReference>
<dbReference type="PANTHER" id="PTHR23417:SF14">
    <property type="entry name" value="PENTACOTRIPEPTIDE-REPEAT REGION OF PRORP DOMAIN-CONTAINING PROTEIN"/>
    <property type="match status" value="1"/>
</dbReference>
<dbReference type="InterPro" id="IPR055361">
    <property type="entry name" value="tRNA_methyltr_TrmB_bact"/>
</dbReference>
<keyword evidence="4 9" id="KW-0808">Transferase</keyword>
<name>A0A916SKY4_9BURK</name>
<evidence type="ECO:0000256" key="10">
    <source>
        <dbReference type="SAM" id="MobiDB-lite"/>
    </source>
</evidence>
<dbReference type="GO" id="GO:0043527">
    <property type="term" value="C:tRNA methyltransferase complex"/>
    <property type="evidence" value="ECO:0007669"/>
    <property type="project" value="TreeGrafter"/>
</dbReference>
<feature type="binding site" evidence="9">
    <location>
        <position position="127"/>
    </location>
    <ligand>
        <name>S-adenosyl-L-methionine</name>
        <dbReference type="ChEBI" id="CHEBI:59789"/>
    </ligand>
</feature>
<organism evidence="11 12">
    <name type="scientific">Polaromonas eurypsychrophila</name>
    <dbReference type="NCBI Taxonomy" id="1614635"/>
    <lineage>
        <taxon>Bacteria</taxon>
        <taxon>Pseudomonadati</taxon>
        <taxon>Pseudomonadota</taxon>
        <taxon>Betaproteobacteria</taxon>
        <taxon>Burkholderiales</taxon>
        <taxon>Comamonadaceae</taxon>
        <taxon>Polaromonas</taxon>
    </lineage>
</organism>
<dbReference type="EMBL" id="BMIG01000010">
    <property type="protein sequence ID" value="GGB05184.1"/>
    <property type="molecule type" value="Genomic_DNA"/>
</dbReference>
<dbReference type="InterPro" id="IPR029063">
    <property type="entry name" value="SAM-dependent_MTases_sf"/>
</dbReference>
<reference evidence="11" key="2">
    <citation type="submission" date="2020-09" db="EMBL/GenBank/DDBJ databases">
        <authorList>
            <person name="Sun Q."/>
            <person name="Zhou Y."/>
        </authorList>
    </citation>
    <scope>NUCLEOTIDE SEQUENCE</scope>
    <source>
        <strain evidence="11">CGMCC 1.15322</strain>
    </source>
</reference>
<sequence>MTETTRPGDTSPPATDATDVAHHRSIRSFVRRTGRTTIGQAKAFEDVGPAYLLPYAPEAMHFTAVYGRTAPTILEIGFGMGEATAHIAALMPSTNFLCCEVHTPGVGALLKRISEQGLSNIRIVQHDAVEVLQHMLAPLSLDGVHIFFPDPWHKKKHNKRRLIQPPLIAQLVTRLKPGGYLHCATDWQPYAEQILEVLSAEPLLKNTAGTSGDGYASKPHYRPLTKFENRGIKLGHGVWDLVFTRVQAP</sequence>
<feature type="binding site" evidence="9">
    <location>
        <position position="154"/>
    </location>
    <ligand>
        <name>substrate</name>
    </ligand>
</feature>
<feature type="binding site" evidence="9">
    <location>
        <position position="186"/>
    </location>
    <ligand>
        <name>substrate</name>
    </ligand>
</feature>
<comment type="pathway">
    <text evidence="7 9">tRNA modification; N(7)-methylguanine-tRNA biosynthesis.</text>
</comment>
<dbReference type="EC" id="2.1.1.33" evidence="9"/>
<gene>
    <name evidence="9 11" type="primary">trmB</name>
    <name evidence="11" type="ORF">GCM10011496_27660</name>
</gene>
<evidence type="ECO:0000313" key="11">
    <source>
        <dbReference type="EMBL" id="GGB05184.1"/>
    </source>
</evidence>
<dbReference type="InterPro" id="IPR003358">
    <property type="entry name" value="tRNA_(Gua-N-7)_MeTrfase_Trmb"/>
</dbReference>
<accession>A0A916SKY4</accession>
<evidence type="ECO:0000256" key="9">
    <source>
        <dbReference type="HAMAP-Rule" id="MF_01057"/>
    </source>
</evidence>
<dbReference type="FunFam" id="3.40.50.150:FF:000035">
    <property type="entry name" value="tRNA (guanine-N(7)-)-methyltransferase"/>
    <property type="match status" value="1"/>
</dbReference>
<dbReference type="RefSeq" id="WP_188709103.1">
    <property type="nucleotide sequence ID" value="NZ_BMIG01000010.1"/>
</dbReference>
<comment type="function">
    <text evidence="2 9">Catalyzes the formation of N(7)-methylguanine at position 46 (m7G46) in tRNA.</text>
</comment>
<keyword evidence="12" id="KW-1185">Reference proteome</keyword>
<evidence type="ECO:0000256" key="4">
    <source>
        <dbReference type="ARBA" id="ARBA00022679"/>
    </source>
</evidence>
<evidence type="ECO:0000256" key="6">
    <source>
        <dbReference type="ARBA" id="ARBA00022694"/>
    </source>
</evidence>
<feature type="region of interest" description="Interaction with RNA" evidence="9">
    <location>
        <begin position="156"/>
        <end position="161"/>
    </location>
</feature>
<dbReference type="NCBIfam" id="TIGR00091">
    <property type="entry name" value="tRNA (guanosine(46)-N7)-methyltransferase TrmB"/>
    <property type="match status" value="1"/>
</dbReference>
<dbReference type="Proteomes" id="UP000620596">
    <property type="component" value="Unassembled WGS sequence"/>
</dbReference>
<dbReference type="HAMAP" id="MF_01057">
    <property type="entry name" value="tRNA_methyltr_TrmB"/>
    <property type="match status" value="1"/>
</dbReference>
<evidence type="ECO:0000256" key="3">
    <source>
        <dbReference type="ARBA" id="ARBA00022603"/>
    </source>
</evidence>
<proteinExistence type="inferred from homology"/>
<feature type="binding site" evidence="9">
    <location>
        <position position="150"/>
    </location>
    <ligand>
        <name>S-adenosyl-L-methionine</name>
        <dbReference type="ChEBI" id="CHEBI:59789"/>
    </ligand>
</feature>
<dbReference type="PANTHER" id="PTHR23417">
    <property type="entry name" value="3-DEOXY-D-MANNO-OCTULOSONIC-ACID TRANSFERASE/TRNA GUANINE-N 7 - -METHYLTRANSFERASE"/>
    <property type="match status" value="1"/>
</dbReference>
<keyword evidence="6 9" id="KW-0819">tRNA processing</keyword>
<evidence type="ECO:0000256" key="5">
    <source>
        <dbReference type="ARBA" id="ARBA00022691"/>
    </source>
</evidence>
<keyword evidence="5 9" id="KW-0949">S-adenosyl-L-methionine</keyword>
<evidence type="ECO:0000256" key="2">
    <source>
        <dbReference type="ARBA" id="ARBA00003015"/>
    </source>
</evidence>
<feature type="region of interest" description="Disordered" evidence="10">
    <location>
        <begin position="1"/>
        <end position="23"/>
    </location>
</feature>
<feature type="binding site" evidence="9">
    <location>
        <position position="100"/>
    </location>
    <ligand>
        <name>S-adenosyl-L-methionine</name>
        <dbReference type="ChEBI" id="CHEBI:59789"/>
    </ligand>
</feature>
<evidence type="ECO:0000256" key="1">
    <source>
        <dbReference type="ARBA" id="ARBA00000142"/>
    </source>
</evidence>
<dbReference type="AlphaFoldDB" id="A0A916SKY4"/>
<evidence type="ECO:0000313" key="12">
    <source>
        <dbReference type="Proteomes" id="UP000620596"/>
    </source>
</evidence>
<dbReference type="CDD" id="cd02440">
    <property type="entry name" value="AdoMet_MTases"/>
    <property type="match status" value="1"/>
</dbReference>
<keyword evidence="3 9" id="KW-0489">Methyltransferase</keyword>
<comment type="similarity">
    <text evidence="8 9">Belongs to the class I-like SAM-binding methyltransferase superfamily. TrmB family.</text>
</comment>
<comment type="caution">
    <text evidence="11">The sequence shown here is derived from an EMBL/GenBank/DDBJ whole genome shotgun (WGS) entry which is preliminary data.</text>
</comment>
<feature type="binding site" evidence="9">
    <location>
        <position position="75"/>
    </location>
    <ligand>
        <name>S-adenosyl-L-methionine</name>
        <dbReference type="ChEBI" id="CHEBI:59789"/>
    </ligand>
</feature>
<dbReference type="SUPFAM" id="SSF53335">
    <property type="entry name" value="S-adenosyl-L-methionine-dependent methyltransferases"/>
    <property type="match status" value="1"/>
</dbReference>
<feature type="binding site" evidence="9">
    <location>
        <begin position="225"/>
        <end position="228"/>
    </location>
    <ligand>
        <name>substrate</name>
    </ligand>
</feature>
<evidence type="ECO:0000256" key="7">
    <source>
        <dbReference type="ARBA" id="ARBA00060552"/>
    </source>
</evidence>
<dbReference type="Pfam" id="PF02390">
    <property type="entry name" value="Methyltransf_4"/>
    <property type="match status" value="1"/>
</dbReference>
<comment type="catalytic activity">
    <reaction evidence="1 9">
        <text>guanosine(46) in tRNA + S-adenosyl-L-methionine = N(7)-methylguanosine(46) in tRNA + S-adenosyl-L-homocysteine</text>
        <dbReference type="Rhea" id="RHEA:42708"/>
        <dbReference type="Rhea" id="RHEA-COMP:10188"/>
        <dbReference type="Rhea" id="RHEA-COMP:10189"/>
        <dbReference type="ChEBI" id="CHEBI:57856"/>
        <dbReference type="ChEBI" id="CHEBI:59789"/>
        <dbReference type="ChEBI" id="CHEBI:74269"/>
        <dbReference type="ChEBI" id="CHEBI:74480"/>
        <dbReference type="EC" id="2.1.1.33"/>
    </reaction>
</comment>
<dbReference type="GO" id="GO:0008176">
    <property type="term" value="F:tRNA (guanine(46)-N7)-methyltransferase activity"/>
    <property type="evidence" value="ECO:0007669"/>
    <property type="project" value="UniProtKB-UniRule"/>
</dbReference>
<evidence type="ECO:0000256" key="8">
    <source>
        <dbReference type="ARBA" id="ARBA00060767"/>
    </source>
</evidence>
<protein>
    <recommendedName>
        <fullName evidence="9">tRNA (guanine-N(7)-)-methyltransferase</fullName>
        <ecNumber evidence="9">2.1.1.33</ecNumber>
    </recommendedName>
    <alternativeName>
        <fullName evidence="9">tRNA (guanine(46)-N(7))-methyltransferase</fullName>
    </alternativeName>
    <alternativeName>
        <fullName evidence="9">tRNA(m7G46)-methyltransferase</fullName>
    </alternativeName>
</protein>